<protein>
    <submittedName>
        <fullName evidence="1">7810_t:CDS:1</fullName>
    </submittedName>
</protein>
<organism evidence="1 2">
    <name type="scientific">Cetraspora pellucida</name>
    <dbReference type="NCBI Taxonomy" id="1433469"/>
    <lineage>
        <taxon>Eukaryota</taxon>
        <taxon>Fungi</taxon>
        <taxon>Fungi incertae sedis</taxon>
        <taxon>Mucoromycota</taxon>
        <taxon>Glomeromycotina</taxon>
        <taxon>Glomeromycetes</taxon>
        <taxon>Diversisporales</taxon>
        <taxon>Gigasporaceae</taxon>
        <taxon>Cetraspora</taxon>
    </lineage>
</organism>
<comment type="caution">
    <text evidence="1">The sequence shown here is derived from an EMBL/GenBank/DDBJ whole genome shotgun (WGS) entry which is preliminary data.</text>
</comment>
<dbReference type="EMBL" id="CAJVPW010004087">
    <property type="protein sequence ID" value="CAG8534757.1"/>
    <property type="molecule type" value="Genomic_DNA"/>
</dbReference>
<dbReference type="Proteomes" id="UP000789366">
    <property type="component" value="Unassembled WGS sequence"/>
</dbReference>
<name>A0ACA9LMG3_9GLOM</name>
<accession>A0ACA9LMG3</accession>
<proteinExistence type="predicted"/>
<evidence type="ECO:0000313" key="2">
    <source>
        <dbReference type="Proteomes" id="UP000789366"/>
    </source>
</evidence>
<feature type="non-terminal residue" evidence="1">
    <location>
        <position position="43"/>
    </location>
</feature>
<reference evidence="1" key="1">
    <citation type="submission" date="2021-06" db="EMBL/GenBank/DDBJ databases">
        <authorList>
            <person name="Kallberg Y."/>
            <person name="Tangrot J."/>
            <person name="Rosling A."/>
        </authorList>
    </citation>
    <scope>NUCLEOTIDE SEQUENCE</scope>
    <source>
        <strain evidence="1">28 12/20/2015</strain>
    </source>
</reference>
<gene>
    <name evidence="1" type="ORF">SPELUC_LOCUS4528</name>
</gene>
<keyword evidence="2" id="KW-1185">Reference proteome</keyword>
<evidence type="ECO:0000313" key="1">
    <source>
        <dbReference type="EMBL" id="CAG8534757.1"/>
    </source>
</evidence>
<sequence length="43" mass="5292">MIQHFRKDDITDLEKDFENNAFNLLKALRIFKEEDPTWFIADY</sequence>